<feature type="transmembrane region" description="Helical" evidence="1">
    <location>
        <begin position="18"/>
        <end position="37"/>
    </location>
</feature>
<sequence>MFEASKDSIAHFQMWWMLYWHAVLAAIVLCLAVSIMVRCRFRKWPVILMLFPAAVAVLWLRYCAVNPWISYQYRLTVTLDVDGKTISNSEVYEVLKARNPIRNRLTLGGVSNEQVVVFGEAIYFDVGGKPLLVTMAGSGGTNVPNAISVLARMVLRFGTTKLTELPPFKMATAEKIGADVPIDQLPIMITFADPTRPDTWRRVKLANPSQEFSQNFSIKSAHLQLTTERPGWPELPDHLPCFARSDPCFQRPFQSQYQSSRTVARLTKEP</sequence>
<evidence type="ECO:0000313" key="3">
    <source>
        <dbReference type="Proteomes" id="UP000094501"/>
    </source>
</evidence>
<gene>
    <name evidence="2" type="ORF">AUC68_00430</name>
</gene>
<dbReference type="EMBL" id="LPWG01000001">
    <property type="protein sequence ID" value="ODS01363.1"/>
    <property type="molecule type" value="Genomic_DNA"/>
</dbReference>
<keyword evidence="1" id="KW-0812">Transmembrane</keyword>
<evidence type="ECO:0000313" key="2">
    <source>
        <dbReference type="EMBL" id="ODS01363.1"/>
    </source>
</evidence>
<keyword evidence="1" id="KW-0472">Membrane</keyword>
<organism evidence="2 3">
    <name type="scientific">Methyloceanibacter methanicus</name>
    <dbReference type="NCBI Taxonomy" id="1774968"/>
    <lineage>
        <taxon>Bacteria</taxon>
        <taxon>Pseudomonadati</taxon>
        <taxon>Pseudomonadota</taxon>
        <taxon>Alphaproteobacteria</taxon>
        <taxon>Hyphomicrobiales</taxon>
        <taxon>Hyphomicrobiaceae</taxon>
        <taxon>Methyloceanibacter</taxon>
    </lineage>
</organism>
<reference evidence="2 3" key="1">
    <citation type="journal article" date="2016" name="Environ. Microbiol.">
        <title>New Methyloceanibacter diversity from North Sea sediments includes methanotroph containing solely the soluble methane monooxygenase.</title>
        <authorList>
            <person name="Vekeman B."/>
            <person name="Kerckhof F.M."/>
            <person name="Cremers G."/>
            <person name="de Vos P."/>
            <person name="Vandamme P."/>
            <person name="Boon N."/>
            <person name="Op den Camp H.J."/>
            <person name="Heylen K."/>
        </authorList>
    </citation>
    <scope>NUCLEOTIDE SEQUENCE [LARGE SCALE GENOMIC DNA]</scope>
    <source>
        <strain evidence="2 3">R-67174</strain>
    </source>
</reference>
<dbReference type="Proteomes" id="UP000094501">
    <property type="component" value="Unassembled WGS sequence"/>
</dbReference>
<proteinExistence type="predicted"/>
<evidence type="ECO:0000256" key="1">
    <source>
        <dbReference type="SAM" id="Phobius"/>
    </source>
</evidence>
<keyword evidence="1" id="KW-1133">Transmembrane helix</keyword>
<dbReference type="AlphaFoldDB" id="A0A1E3W6C9"/>
<protein>
    <submittedName>
        <fullName evidence="2">Uncharacterized protein</fullName>
    </submittedName>
</protein>
<dbReference type="OrthoDB" id="7428686at2"/>
<accession>A0A1E3W6C9</accession>
<keyword evidence="3" id="KW-1185">Reference proteome</keyword>
<name>A0A1E3W6C9_9HYPH</name>
<feature type="transmembrane region" description="Helical" evidence="1">
    <location>
        <begin position="44"/>
        <end position="62"/>
    </location>
</feature>
<dbReference type="RefSeq" id="WP_069435838.1">
    <property type="nucleotide sequence ID" value="NZ_LPWG01000001.1"/>
</dbReference>
<comment type="caution">
    <text evidence="2">The sequence shown here is derived from an EMBL/GenBank/DDBJ whole genome shotgun (WGS) entry which is preliminary data.</text>
</comment>